<reference evidence="6 7" key="1">
    <citation type="submission" date="2015-04" db="EMBL/GenBank/DDBJ databases">
        <authorList>
            <person name="Hodson T.S."/>
            <person name="Hyde J.R."/>
            <person name="Schouten J.T."/>
            <person name="Crockett J.T."/>
            <person name="Smith T.A."/>
            <person name="Merrill B.D."/>
            <person name="Crook M.B."/>
            <person name="Griffitts J.S."/>
            <person name="Burnett S.H."/>
            <person name="Grose J.H."/>
            <person name="Breakwell D.P."/>
        </authorList>
    </citation>
    <scope>NUCLEOTIDE SEQUENCE [LARGE SCALE GENOMIC DNA]</scope>
</reference>
<dbReference type="OrthoDB" id="2011at10239"/>
<accession>A0A0F6YPB3</accession>
<dbReference type="Gene3D" id="3.40.50.300">
    <property type="entry name" value="P-loop containing nucleotide triphosphate hydrolases"/>
    <property type="match status" value="1"/>
</dbReference>
<dbReference type="InterPro" id="IPR027417">
    <property type="entry name" value="P-loop_NTPase"/>
</dbReference>
<keyword evidence="7" id="KW-1185">Reference proteome</keyword>
<protein>
    <submittedName>
        <fullName evidence="6">Terminase large subunit</fullName>
    </submittedName>
</protein>
<dbReference type="GO" id="GO:0005524">
    <property type="term" value="F:ATP binding"/>
    <property type="evidence" value="ECO:0007669"/>
    <property type="project" value="UniProtKB-KW"/>
</dbReference>
<dbReference type="KEGG" id="vg:26638825"/>
<keyword evidence="3" id="KW-0067">ATP-binding</keyword>
<feature type="domain" description="Terminase large subunit gp17-like C-terminal" evidence="5">
    <location>
        <begin position="315"/>
        <end position="474"/>
    </location>
</feature>
<dbReference type="EMBL" id="KR052482">
    <property type="protein sequence ID" value="AKF13360.1"/>
    <property type="molecule type" value="Genomic_DNA"/>
</dbReference>
<dbReference type="Pfam" id="PF03237">
    <property type="entry name" value="Terminase_6N"/>
    <property type="match status" value="1"/>
</dbReference>
<evidence type="ECO:0000256" key="3">
    <source>
        <dbReference type="ARBA" id="ARBA00022840"/>
    </source>
</evidence>
<name>A0A0F6YPB3_9CAUD</name>
<evidence type="ECO:0000256" key="2">
    <source>
        <dbReference type="ARBA" id="ARBA00022741"/>
    </source>
</evidence>
<evidence type="ECO:0000313" key="6">
    <source>
        <dbReference type="EMBL" id="AKF13360.1"/>
    </source>
</evidence>
<organism evidence="6 7">
    <name type="scientific">Sinorhizobium phage phiN3</name>
    <dbReference type="NCBI Taxonomy" id="1647405"/>
    <lineage>
        <taxon>Viruses</taxon>
        <taxon>Duplodnaviria</taxon>
        <taxon>Heunggongvirae</taxon>
        <taxon>Uroviricota</taxon>
        <taxon>Caudoviricetes</taxon>
        <taxon>Emdodecavirus</taxon>
        <taxon>Emdodecavirus N3</taxon>
    </lineage>
</organism>
<proteinExistence type="predicted"/>
<evidence type="ECO:0000256" key="4">
    <source>
        <dbReference type="ARBA" id="ARBA00023219"/>
    </source>
</evidence>
<dbReference type="Pfam" id="PF17289">
    <property type="entry name" value="Terminase_6C"/>
    <property type="match status" value="1"/>
</dbReference>
<keyword evidence="4" id="KW-0231">Viral genome packaging</keyword>
<dbReference type="GeneID" id="26638825"/>
<dbReference type="Proteomes" id="UP000202958">
    <property type="component" value="Segment"/>
</dbReference>
<evidence type="ECO:0000313" key="7">
    <source>
        <dbReference type="Proteomes" id="UP000202958"/>
    </source>
</evidence>
<dbReference type="InterPro" id="IPR035421">
    <property type="entry name" value="Terminase_6C"/>
</dbReference>
<sequence length="543" mass="61950">MTIENSSYLGNTNLKAENTAIEWTPEMVQEYVRCRDDILYFAENYMKIVNLDEGFVTIKLYPYQKELIKLVNDNRMSLSLQSRQSAKTTTATIVLLHYILFSEHKTVAILANKKDTSIEVLSRIQLAYEALPKWLQHGVKTWNKGSIELENGCKVIAAATSSSAIRGKSINFLYIDEVAFIENWDTFFTSTFPTISSGKTTKIFMTSTPNGLNHWHSLCKGAKEEKNGYKFFEVKWQQVPGRDEQWKDDTLAGMNYDYQKFDQEYNNEFLGSSGTLIDGPTLKNLADNYEAPLKSAQNVNVYAMPEKDRIYTMVVDVSHGKGLDYSAFHVFDITSMPYKQVCTFHDNFTGPVEYAETIHMVHKNYNNCSILVENNDMGSQVAFLLHDSYEIETLLYTENAGASGKKISGGFSTKAERGVRTTKSVKSIGCSLLKLLIEQGQLIIPDFKTVQELNTFSRKGTSYEAEPGKHDDLVMGLVLFAWLTEQNWFKMETDIETLMKLREKSEDQLMEEMLPIGFNSMEDEEEEFQPVKTVSDFEFSGDW</sequence>
<keyword evidence="1" id="KW-1188">Viral release from host cell</keyword>
<evidence type="ECO:0000256" key="1">
    <source>
        <dbReference type="ARBA" id="ARBA00022612"/>
    </source>
</evidence>
<dbReference type="SUPFAM" id="SSF52540">
    <property type="entry name" value="P-loop containing nucleoside triphosphate hydrolases"/>
    <property type="match status" value="1"/>
</dbReference>
<dbReference type="RefSeq" id="YP_009212336.1">
    <property type="nucleotide sequence ID" value="NC_028945.1"/>
</dbReference>
<evidence type="ECO:0000259" key="5">
    <source>
        <dbReference type="Pfam" id="PF17289"/>
    </source>
</evidence>
<dbReference type="Gene3D" id="3.30.420.240">
    <property type="match status" value="1"/>
</dbReference>
<keyword evidence="2" id="KW-0547">Nucleotide-binding</keyword>
<gene>
    <name evidence="6" type="ORF">PHIN3_96</name>
</gene>